<protein>
    <submittedName>
        <fullName evidence="1">Uncharacterized protein</fullName>
    </submittedName>
</protein>
<dbReference type="EMBL" id="JASJOU010000004">
    <property type="protein sequence ID" value="MDJ1502041.1"/>
    <property type="molecule type" value="Genomic_DNA"/>
</dbReference>
<gene>
    <name evidence="1" type="ORF">QNI22_15345</name>
</gene>
<reference evidence="1" key="1">
    <citation type="submission" date="2023-05" db="EMBL/GenBank/DDBJ databases">
        <authorList>
            <person name="Zhang X."/>
        </authorList>
    </citation>
    <scope>NUCLEOTIDE SEQUENCE</scope>
    <source>
        <strain evidence="1">BD1B2-1</strain>
    </source>
</reference>
<organism evidence="1 2">
    <name type="scientific">Xanthocytophaga agilis</name>
    <dbReference type="NCBI Taxonomy" id="3048010"/>
    <lineage>
        <taxon>Bacteria</taxon>
        <taxon>Pseudomonadati</taxon>
        <taxon>Bacteroidota</taxon>
        <taxon>Cytophagia</taxon>
        <taxon>Cytophagales</taxon>
        <taxon>Rhodocytophagaceae</taxon>
        <taxon>Xanthocytophaga</taxon>
    </lineage>
</organism>
<sequence>MLKTLELLAILKGRLKLSHFDCIERSLAPGTFFVSRKDMGHDKTRRCAPTLVQNNPYHSNGNQ</sequence>
<dbReference type="Proteomes" id="UP001232063">
    <property type="component" value="Unassembled WGS sequence"/>
</dbReference>
<accession>A0AAE3R1P4</accession>
<comment type="caution">
    <text evidence="1">The sequence shown here is derived from an EMBL/GenBank/DDBJ whole genome shotgun (WGS) entry which is preliminary data.</text>
</comment>
<evidence type="ECO:0000313" key="1">
    <source>
        <dbReference type="EMBL" id="MDJ1502041.1"/>
    </source>
</evidence>
<dbReference type="AlphaFoldDB" id="A0AAE3R1P4"/>
<name>A0AAE3R1P4_9BACT</name>
<dbReference type="RefSeq" id="WP_314511846.1">
    <property type="nucleotide sequence ID" value="NZ_JASJOU010000004.1"/>
</dbReference>
<evidence type="ECO:0000313" key="2">
    <source>
        <dbReference type="Proteomes" id="UP001232063"/>
    </source>
</evidence>
<proteinExistence type="predicted"/>
<keyword evidence="2" id="KW-1185">Reference proteome</keyword>